<dbReference type="GO" id="GO:0031012">
    <property type="term" value="C:extracellular matrix"/>
    <property type="evidence" value="ECO:0007669"/>
    <property type="project" value="InterPro"/>
</dbReference>
<organism evidence="7 8">
    <name type="scientific">Levilactobacillus acidifarinae DSM 19394 = JCM 15949</name>
    <dbReference type="NCBI Taxonomy" id="1423715"/>
    <lineage>
        <taxon>Bacteria</taxon>
        <taxon>Bacillati</taxon>
        <taxon>Bacillota</taxon>
        <taxon>Bacilli</taxon>
        <taxon>Lactobacillales</taxon>
        <taxon>Lactobacillaceae</taxon>
        <taxon>Levilactobacillus</taxon>
    </lineage>
</organism>
<dbReference type="PATRIC" id="fig|1423715.3.peg.2561"/>
<dbReference type="InterPro" id="IPR006026">
    <property type="entry name" value="Peptidase_Metallo"/>
</dbReference>
<feature type="chain" id="PRO_5006407377" evidence="5">
    <location>
        <begin position="29"/>
        <end position="187"/>
    </location>
</feature>
<evidence type="ECO:0000256" key="5">
    <source>
        <dbReference type="SAM" id="SignalP"/>
    </source>
</evidence>
<dbReference type="STRING" id="1423715.FD25_GL002482"/>
<evidence type="ECO:0000256" key="4">
    <source>
        <dbReference type="ARBA" id="ARBA00022833"/>
    </source>
</evidence>
<dbReference type="Gene3D" id="3.40.390.10">
    <property type="entry name" value="Collagenase (Catalytic Domain)"/>
    <property type="match status" value="1"/>
</dbReference>
<dbReference type="Proteomes" id="UP000051955">
    <property type="component" value="Unassembled WGS sequence"/>
</dbReference>
<dbReference type="SUPFAM" id="SSF55486">
    <property type="entry name" value="Metalloproteases ('zincins'), catalytic domain"/>
    <property type="match status" value="1"/>
</dbReference>
<dbReference type="InterPro" id="IPR001818">
    <property type="entry name" value="Pept_M10_metallopeptidase"/>
</dbReference>
<keyword evidence="3" id="KW-0378">Hydrolase</keyword>
<evidence type="ECO:0000256" key="3">
    <source>
        <dbReference type="ARBA" id="ARBA00022801"/>
    </source>
</evidence>
<accession>A0A0R1LJR1</accession>
<gene>
    <name evidence="7" type="ORF">FD25_GL002482</name>
</gene>
<dbReference type="EMBL" id="AZDV01000005">
    <property type="protein sequence ID" value="KRK96021.1"/>
    <property type="molecule type" value="Genomic_DNA"/>
</dbReference>
<dbReference type="InterPro" id="IPR024079">
    <property type="entry name" value="MetalloPept_cat_dom_sf"/>
</dbReference>
<evidence type="ECO:0000259" key="6">
    <source>
        <dbReference type="SMART" id="SM00235"/>
    </source>
</evidence>
<dbReference type="RefSeq" id="WP_057801361.1">
    <property type="nucleotide sequence ID" value="NZ_AZDV01000005.1"/>
</dbReference>
<comment type="caution">
    <text evidence="7">The sequence shown here is derived from an EMBL/GenBank/DDBJ whole genome shotgun (WGS) entry which is preliminary data.</text>
</comment>
<keyword evidence="4" id="KW-0862">Zinc</keyword>
<evidence type="ECO:0000256" key="1">
    <source>
        <dbReference type="ARBA" id="ARBA00022670"/>
    </source>
</evidence>
<keyword evidence="2" id="KW-0479">Metal-binding</keyword>
<dbReference type="GO" id="GO:0004222">
    <property type="term" value="F:metalloendopeptidase activity"/>
    <property type="evidence" value="ECO:0007669"/>
    <property type="project" value="InterPro"/>
</dbReference>
<evidence type="ECO:0000313" key="8">
    <source>
        <dbReference type="Proteomes" id="UP000051955"/>
    </source>
</evidence>
<feature type="signal peptide" evidence="5">
    <location>
        <begin position="1"/>
        <end position="28"/>
    </location>
</feature>
<protein>
    <submittedName>
        <fullName evidence="7">Zn-dependent protease</fullName>
    </submittedName>
</protein>
<reference evidence="7 8" key="1">
    <citation type="journal article" date="2015" name="Genome Announc.">
        <title>Expanding the biotechnology potential of lactobacilli through comparative genomics of 213 strains and associated genera.</title>
        <authorList>
            <person name="Sun Z."/>
            <person name="Harris H.M."/>
            <person name="McCann A."/>
            <person name="Guo C."/>
            <person name="Argimon S."/>
            <person name="Zhang W."/>
            <person name="Yang X."/>
            <person name="Jeffery I.B."/>
            <person name="Cooney J.C."/>
            <person name="Kagawa T.F."/>
            <person name="Liu W."/>
            <person name="Song Y."/>
            <person name="Salvetti E."/>
            <person name="Wrobel A."/>
            <person name="Rasinkangas P."/>
            <person name="Parkhill J."/>
            <person name="Rea M.C."/>
            <person name="O'Sullivan O."/>
            <person name="Ritari J."/>
            <person name="Douillard F.P."/>
            <person name="Paul Ross R."/>
            <person name="Yang R."/>
            <person name="Briner A.E."/>
            <person name="Felis G.E."/>
            <person name="de Vos W.M."/>
            <person name="Barrangou R."/>
            <person name="Klaenhammer T.R."/>
            <person name="Caufield P.W."/>
            <person name="Cui Y."/>
            <person name="Zhang H."/>
            <person name="O'Toole P.W."/>
        </authorList>
    </citation>
    <scope>NUCLEOTIDE SEQUENCE [LARGE SCALE GENOMIC DNA]</scope>
    <source>
        <strain evidence="7 8">DSM 19394</strain>
    </source>
</reference>
<keyword evidence="5" id="KW-0732">Signal</keyword>
<dbReference type="SMART" id="SM00235">
    <property type="entry name" value="ZnMc"/>
    <property type="match status" value="1"/>
</dbReference>
<feature type="domain" description="Peptidase metallopeptidase" evidence="6">
    <location>
        <begin position="31"/>
        <end position="184"/>
    </location>
</feature>
<proteinExistence type="predicted"/>
<keyword evidence="1 7" id="KW-0645">Protease</keyword>
<dbReference type="GO" id="GO:0006508">
    <property type="term" value="P:proteolysis"/>
    <property type="evidence" value="ECO:0007669"/>
    <property type="project" value="UniProtKB-KW"/>
</dbReference>
<dbReference type="Pfam" id="PF00413">
    <property type="entry name" value="Peptidase_M10"/>
    <property type="match status" value="1"/>
</dbReference>
<evidence type="ECO:0000313" key="7">
    <source>
        <dbReference type="EMBL" id="KRK96021.1"/>
    </source>
</evidence>
<name>A0A0R1LJR1_9LACO</name>
<dbReference type="AlphaFoldDB" id="A0A0R1LJR1"/>
<keyword evidence="8" id="KW-1185">Reference proteome</keyword>
<dbReference type="GO" id="GO:0008270">
    <property type="term" value="F:zinc ion binding"/>
    <property type="evidence" value="ECO:0007669"/>
    <property type="project" value="InterPro"/>
</dbReference>
<dbReference type="OrthoDB" id="2148705at2"/>
<evidence type="ECO:0000256" key="2">
    <source>
        <dbReference type="ARBA" id="ARBA00022723"/>
    </source>
</evidence>
<sequence length="187" mass="20837">MFKLLMKTLTVVLTAGMMTTLTSQSSSAATITPTWGHWQSLTITYHCASTSAYYRSVWQGAIRQWNNTGVVHLWAVPTRQKADIELTSAQSITRAQIFAGYTDYSYYKQPHDNRIVSAKSTLNRGVLTGYHYTKAQRTNVATHELGHALGLSHSQDKHSVMNATNRYAAISAQDRVALRGAYAHQRA</sequence>